<protein>
    <submittedName>
        <fullName evidence="1">Uncharacterized protein</fullName>
    </submittedName>
</protein>
<evidence type="ECO:0000313" key="1">
    <source>
        <dbReference type="EMBL" id="TGE39150.1"/>
    </source>
</evidence>
<organism evidence="1 2">
    <name type="scientific">Desulfosporosinus fructosivorans</name>
    <dbReference type="NCBI Taxonomy" id="2018669"/>
    <lineage>
        <taxon>Bacteria</taxon>
        <taxon>Bacillati</taxon>
        <taxon>Bacillota</taxon>
        <taxon>Clostridia</taxon>
        <taxon>Eubacteriales</taxon>
        <taxon>Desulfitobacteriaceae</taxon>
        <taxon>Desulfosporosinus</taxon>
    </lineage>
</organism>
<dbReference type="RefSeq" id="WP_135545643.1">
    <property type="nucleotide sequence ID" value="NZ_SPQQ01000002.1"/>
</dbReference>
<dbReference type="Proteomes" id="UP000298460">
    <property type="component" value="Unassembled WGS sequence"/>
</dbReference>
<keyword evidence="2" id="KW-1185">Reference proteome</keyword>
<comment type="caution">
    <text evidence="1">The sequence shown here is derived from an EMBL/GenBank/DDBJ whole genome shotgun (WGS) entry which is preliminary data.</text>
</comment>
<dbReference type="OrthoDB" id="9934453at2"/>
<accession>A0A4Z0R8K3</accession>
<evidence type="ECO:0000313" key="2">
    <source>
        <dbReference type="Proteomes" id="UP000298460"/>
    </source>
</evidence>
<gene>
    <name evidence="1" type="ORF">E4K67_06720</name>
</gene>
<dbReference type="EMBL" id="SPQQ01000002">
    <property type="protein sequence ID" value="TGE39150.1"/>
    <property type="molecule type" value="Genomic_DNA"/>
</dbReference>
<proteinExistence type="predicted"/>
<name>A0A4Z0R8K3_9FIRM</name>
<sequence length="222" mass="24060">MKKGQKMILACAATLAIGAGAVIGNGYLVPKVIAADTNQNVPVIETDGVPVQVEAKPSPIVLIDSKGQTVLSAQKTTIDLDEFKKVEEMTGIEYKKYLLSMTEEERESFSKKLAESGYDLKFKNIKPIFVDGTPSENDLAEAEAVKIAKNAVVEKYALTNETLARFSIDSAFNVVNPDQPEWSITLYPTNQDDFSEIGTYHITIKSPSGEIVKILSAADAVG</sequence>
<reference evidence="1 2" key="1">
    <citation type="submission" date="2019-03" db="EMBL/GenBank/DDBJ databases">
        <title>Draft Genome Sequence of Desulfosporosinus fructosivorans Strain 63.6F, Isolated from Marine Sediment in the Baltic Sea.</title>
        <authorList>
            <person name="Hausmann B."/>
            <person name="Vandieken V."/>
            <person name="Pjevac P."/>
            <person name="Schreck K."/>
            <person name="Herbold C.W."/>
            <person name="Loy A."/>
        </authorList>
    </citation>
    <scope>NUCLEOTIDE SEQUENCE [LARGE SCALE GENOMIC DNA]</scope>
    <source>
        <strain evidence="1 2">63.6F</strain>
    </source>
</reference>
<dbReference type="AlphaFoldDB" id="A0A4Z0R8K3"/>